<keyword evidence="1" id="KW-0812">Transmembrane</keyword>
<feature type="transmembrane region" description="Helical" evidence="1">
    <location>
        <begin position="70"/>
        <end position="90"/>
    </location>
</feature>
<organism evidence="2 3">
    <name type="scientific">Quercus lobata</name>
    <name type="common">Valley oak</name>
    <dbReference type="NCBI Taxonomy" id="97700"/>
    <lineage>
        <taxon>Eukaryota</taxon>
        <taxon>Viridiplantae</taxon>
        <taxon>Streptophyta</taxon>
        <taxon>Embryophyta</taxon>
        <taxon>Tracheophyta</taxon>
        <taxon>Spermatophyta</taxon>
        <taxon>Magnoliopsida</taxon>
        <taxon>eudicotyledons</taxon>
        <taxon>Gunneridae</taxon>
        <taxon>Pentapetalae</taxon>
        <taxon>rosids</taxon>
        <taxon>fabids</taxon>
        <taxon>Fagales</taxon>
        <taxon>Fagaceae</taxon>
        <taxon>Quercus</taxon>
    </lineage>
</organism>
<accession>A0A7N2KVQ5</accession>
<dbReference type="AlphaFoldDB" id="A0A7N2KVQ5"/>
<feature type="transmembrane region" description="Helical" evidence="1">
    <location>
        <begin position="7"/>
        <end position="28"/>
    </location>
</feature>
<dbReference type="InParanoid" id="A0A7N2KVQ5"/>
<sequence length="96" mass="10650">MISPGKLIAYMAAASLLIIKASVIASFADNLKRVVLVIVSRVFIVFSFIVKKLGHRRAGASGPRASKQCFPDFVSVILFSFLNIWDFFVFTSEEFS</sequence>
<dbReference type="EnsemblPlants" id="QL02p034401:mrna">
    <property type="protein sequence ID" value="QL02p034401:mrna"/>
    <property type="gene ID" value="QL02p034401"/>
</dbReference>
<keyword evidence="3" id="KW-1185">Reference proteome</keyword>
<dbReference type="Gramene" id="QL02p034401:mrna">
    <property type="protein sequence ID" value="QL02p034401:mrna"/>
    <property type="gene ID" value="QL02p034401"/>
</dbReference>
<reference evidence="3" key="1">
    <citation type="journal article" date="2016" name="G3 (Bethesda)">
        <title>First Draft Assembly and Annotation of the Genome of a California Endemic Oak Quercus lobata Nee (Fagaceae).</title>
        <authorList>
            <person name="Sork V.L."/>
            <person name="Fitz-Gibbon S.T."/>
            <person name="Puiu D."/>
            <person name="Crepeau M."/>
            <person name="Gugger P.F."/>
            <person name="Sherman R."/>
            <person name="Stevens K."/>
            <person name="Langley C.H."/>
            <person name="Pellegrini M."/>
            <person name="Salzberg S.L."/>
        </authorList>
    </citation>
    <scope>NUCLEOTIDE SEQUENCE [LARGE SCALE GENOMIC DNA]</scope>
    <source>
        <strain evidence="3">cv. SW786</strain>
    </source>
</reference>
<keyword evidence="1" id="KW-0472">Membrane</keyword>
<evidence type="ECO:0000256" key="1">
    <source>
        <dbReference type="SAM" id="Phobius"/>
    </source>
</evidence>
<dbReference type="Proteomes" id="UP000594261">
    <property type="component" value="Chromosome 2"/>
</dbReference>
<reference evidence="2" key="2">
    <citation type="submission" date="2021-01" db="UniProtKB">
        <authorList>
            <consortium name="EnsemblPlants"/>
        </authorList>
    </citation>
    <scope>IDENTIFICATION</scope>
</reference>
<keyword evidence="1" id="KW-1133">Transmembrane helix</keyword>
<name>A0A7N2KVQ5_QUELO</name>
<evidence type="ECO:0000313" key="2">
    <source>
        <dbReference type="EnsemblPlants" id="QL02p034401:mrna"/>
    </source>
</evidence>
<protein>
    <submittedName>
        <fullName evidence="2">Uncharacterized protein</fullName>
    </submittedName>
</protein>
<evidence type="ECO:0000313" key="3">
    <source>
        <dbReference type="Proteomes" id="UP000594261"/>
    </source>
</evidence>
<feature type="transmembrane region" description="Helical" evidence="1">
    <location>
        <begin position="34"/>
        <end position="50"/>
    </location>
</feature>
<proteinExistence type="predicted"/>